<feature type="domain" description="Dit-like phage tail protein N-terminal" evidence="1">
    <location>
        <begin position="19"/>
        <end position="165"/>
    </location>
</feature>
<dbReference type="KEGG" id="vg:6779481"/>
<gene>
    <name evidence="2" type="ORF">phiPLPE_56</name>
</gene>
<dbReference type="OrthoDB" id="15806at10239"/>
<dbReference type="GeneID" id="6779481"/>
<evidence type="ECO:0000313" key="2">
    <source>
        <dbReference type="EMBL" id="ACG60378.1"/>
    </source>
</evidence>
<dbReference type="EMBL" id="EU876853">
    <property type="protein sequence ID" value="ACG60378.1"/>
    <property type="molecule type" value="Genomic_DNA"/>
</dbReference>
<evidence type="ECO:0000259" key="1">
    <source>
        <dbReference type="Pfam" id="PF21821"/>
    </source>
</evidence>
<dbReference type="Proteomes" id="UP000001862">
    <property type="component" value="Segment"/>
</dbReference>
<dbReference type="Pfam" id="PF21821">
    <property type="entry name" value="Dit_like"/>
    <property type="match status" value="1"/>
</dbReference>
<keyword evidence="3" id="KW-1185">Reference proteome</keyword>
<accession>B5AX75</accession>
<dbReference type="InterPro" id="IPR048494">
    <property type="entry name" value="Dit-like_N"/>
</dbReference>
<sequence length="218" mass="22773">MSIVNIFTKSAPTLAGMEFDAVLEDTLDVTATITDYTIEIGARVGDHRIINPIKWTLTGAVSNTPIGPTATDFIGGVISELGGGGVLSTLAGLSSGYLAGSDQTRASSTIDILMQIMSQGEPFDIDAGDVQLTNMVITRMTRTKDASNEGGLIFTCELQELPTLSTVLSKQQPKQDQLRDGDPAKTGVAALINKGEVAVKEAGQKVNAAVSEVLGGLF</sequence>
<dbReference type="RefSeq" id="YP_002128490.1">
    <property type="nucleotide sequence ID" value="NC_011142.1"/>
</dbReference>
<proteinExistence type="predicted"/>
<reference evidence="3" key="1">
    <citation type="journal article" date="2009" name="Environ. Microbiol. Rep.">
        <title>Isolation and genomic characterization of the first phage infecting Iodobacteria: ?PLPE, a myovirus having a novel set of features.</title>
        <authorList>
            <person name="Leblanc C."/>
            <person name="Caumont-Sarcos A."/>
            <person name="Comeau A.M."/>
            <person name="Krisch H.M."/>
        </authorList>
    </citation>
    <scope>NUCLEOTIDE SEQUENCE [LARGE SCALE GENOMIC DNA]</scope>
</reference>
<organism evidence="2 3">
    <name type="scientific">Iodobacter phage PhiPLPE</name>
    <dbReference type="NCBI Taxonomy" id="551895"/>
    <lineage>
        <taxon>Viruses</taxon>
        <taxon>Duplodnaviria</taxon>
        <taxon>Heunggongvirae</taxon>
        <taxon>Uroviricota</taxon>
        <taxon>Caudoviricetes</taxon>
        <taxon>Iodovirus</taxon>
        <taxon>Iodovirus PLPE</taxon>
    </lineage>
</organism>
<name>B5AX75_9CAUD</name>
<protein>
    <recommendedName>
        <fullName evidence="1">Dit-like phage tail protein N-terminal domain-containing protein</fullName>
    </recommendedName>
</protein>
<evidence type="ECO:0000313" key="3">
    <source>
        <dbReference type="Proteomes" id="UP000001862"/>
    </source>
</evidence>